<evidence type="ECO:0000313" key="6">
    <source>
        <dbReference type="Proteomes" id="UP001249291"/>
    </source>
</evidence>
<feature type="transmembrane region" description="Helical" evidence="4">
    <location>
        <begin position="15"/>
        <end position="41"/>
    </location>
</feature>
<dbReference type="Gene3D" id="3.90.550.10">
    <property type="entry name" value="Spore Coat Polysaccharide Biosynthesis Protein SpsA, Chain A"/>
    <property type="match status" value="1"/>
</dbReference>
<evidence type="ECO:0000256" key="3">
    <source>
        <dbReference type="ARBA" id="ARBA00022679"/>
    </source>
</evidence>
<dbReference type="PANTHER" id="PTHR43630">
    <property type="entry name" value="POLY-BETA-1,6-N-ACETYL-D-GLUCOSAMINE SYNTHASE"/>
    <property type="match status" value="1"/>
</dbReference>
<dbReference type="EMBL" id="JAVIZQ010000001">
    <property type="protein sequence ID" value="MDR6140658.1"/>
    <property type="molecule type" value="Genomic_DNA"/>
</dbReference>
<keyword evidence="3" id="KW-0808">Transferase</keyword>
<keyword evidence="2" id="KW-0328">Glycosyltransferase</keyword>
<evidence type="ECO:0000313" key="5">
    <source>
        <dbReference type="EMBL" id="MDR6140658.1"/>
    </source>
</evidence>
<sequence>MEGSLMPELNWVETVVVVFLLLCVLVGTLPVINTGLQFLVLPIHAFRNHYGKAAPHHPRIAVLIPAWNEGLVLGQAIERLTQLEYPADRLRIFVIDDASTDDTPEVVAAKAAAYPGRVVHLRRDKGGEGKAHTLNHGLDIVLADEWTEAVLIMDADVIFARDSLRKMSRHLADEKVGAVTAYIAEGSRDRNYLTRFIAIEYVIGQLSARRTQNVGGAIACLAGGAQLHSRANLEAIGGRIPTGTLAEDTMTTFEGQLAGRRMVFEPHAVVLAEEPRTIDSLWKQRLRWARGNVQLTSIYRHLWFRPSRVHNLGSFAFGLAWFTILLLPAFMILAATALLVLLVLHSDIAEFVFRFMWISAACIYLYSMLYAVQLDGRIGRQSWREALMFPGLGALILMAIALFPWLFEAGLSDLGIAVTDETRFTWAVIFYLWGPISMLGIWLARAVERLPGGRFFAGLLLYVCGYGSLLCAITVDSYIKEWRHADAAWIKTEKIGRVDS</sequence>
<dbReference type="CDD" id="cd06423">
    <property type="entry name" value="CESA_like"/>
    <property type="match status" value="1"/>
</dbReference>
<keyword evidence="4" id="KW-1133">Transmembrane helix</keyword>
<keyword evidence="6" id="KW-1185">Reference proteome</keyword>
<feature type="transmembrane region" description="Helical" evidence="4">
    <location>
        <begin position="456"/>
        <end position="475"/>
    </location>
</feature>
<name>A0ABU1HKV2_9MICO</name>
<protein>
    <submittedName>
        <fullName evidence="5">Cellulose synthase/poly-beta-1,6-N-acetylglucosamine synthase-like glycosyltransferase</fullName>
    </submittedName>
</protein>
<feature type="transmembrane region" description="Helical" evidence="4">
    <location>
        <begin position="355"/>
        <end position="374"/>
    </location>
</feature>
<reference evidence="5 6" key="1">
    <citation type="submission" date="2023-08" db="EMBL/GenBank/DDBJ databases">
        <title>Functional and genomic diversity of the sorghum phyllosphere microbiome.</title>
        <authorList>
            <person name="Shade A."/>
        </authorList>
    </citation>
    <scope>NUCLEOTIDE SEQUENCE [LARGE SCALE GENOMIC DNA]</scope>
    <source>
        <strain evidence="5 6">SORGH_AS_0445</strain>
    </source>
</reference>
<keyword evidence="4" id="KW-0472">Membrane</keyword>
<feature type="transmembrane region" description="Helical" evidence="4">
    <location>
        <begin position="386"/>
        <end position="406"/>
    </location>
</feature>
<dbReference type="PANTHER" id="PTHR43630:SF1">
    <property type="entry name" value="POLY-BETA-1,6-N-ACETYL-D-GLUCOSAMINE SYNTHASE"/>
    <property type="match status" value="1"/>
</dbReference>
<dbReference type="Proteomes" id="UP001249291">
    <property type="component" value="Unassembled WGS sequence"/>
</dbReference>
<evidence type="ECO:0000256" key="1">
    <source>
        <dbReference type="ARBA" id="ARBA00006739"/>
    </source>
</evidence>
<feature type="transmembrane region" description="Helical" evidence="4">
    <location>
        <begin position="426"/>
        <end position="444"/>
    </location>
</feature>
<accession>A0ABU1HKV2</accession>
<evidence type="ECO:0000256" key="4">
    <source>
        <dbReference type="SAM" id="Phobius"/>
    </source>
</evidence>
<keyword evidence="4" id="KW-0812">Transmembrane</keyword>
<dbReference type="SUPFAM" id="SSF53448">
    <property type="entry name" value="Nucleotide-diphospho-sugar transferases"/>
    <property type="match status" value="1"/>
</dbReference>
<dbReference type="Pfam" id="PF13641">
    <property type="entry name" value="Glyco_tranf_2_3"/>
    <property type="match status" value="1"/>
</dbReference>
<feature type="transmembrane region" description="Helical" evidence="4">
    <location>
        <begin position="315"/>
        <end position="343"/>
    </location>
</feature>
<dbReference type="InterPro" id="IPR029044">
    <property type="entry name" value="Nucleotide-diphossugar_trans"/>
</dbReference>
<gene>
    <name evidence="5" type="ORF">QE375_000212</name>
</gene>
<dbReference type="RefSeq" id="WP_228385658.1">
    <property type="nucleotide sequence ID" value="NZ_CP019892.1"/>
</dbReference>
<evidence type="ECO:0000256" key="2">
    <source>
        <dbReference type="ARBA" id="ARBA00022676"/>
    </source>
</evidence>
<comment type="caution">
    <text evidence="5">The sequence shown here is derived from an EMBL/GenBank/DDBJ whole genome shotgun (WGS) entry which is preliminary data.</text>
</comment>
<comment type="similarity">
    <text evidence="1">Belongs to the glycosyltransferase 2 family.</text>
</comment>
<proteinExistence type="inferred from homology"/>
<organism evidence="5 6">
    <name type="scientific">Microbacterium foliorum</name>
    <dbReference type="NCBI Taxonomy" id="104336"/>
    <lineage>
        <taxon>Bacteria</taxon>
        <taxon>Bacillati</taxon>
        <taxon>Actinomycetota</taxon>
        <taxon>Actinomycetes</taxon>
        <taxon>Micrococcales</taxon>
        <taxon>Microbacteriaceae</taxon>
        <taxon>Microbacterium</taxon>
    </lineage>
</organism>